<accession>A0A397SX53</accession>
<evidence type="ECO:0000313" key="1">
    <source>
        <dbReference type="EMBL" id="RIA89256.1"/>
    </source>
</evidence>
<sequence length="127" mass="14561">MAAAIKKLALKMFAITPYQTTCEWVFSILNWMIGKRRTRFSSNNINVNELKTAIQEVVTAMINNDDIFVEEEEDDEVGEHHDIFSDDDDINLDEVDMNNLLLAGAINLNIPEFKERNKDDDINGIQL</sequence>
<evidence type="ECO:0000313" key="2">
    <source>
        <dbReference type="Proteomes" id="UP000265703"/>
    </source>
</evidence>
<proteinExistence type="predicted"/>
<comment type="caution">
    <text evidence="1">The sequence shown here is derived from an EMBL/GenBank/DDBJ whole genome shotgun (WGS) entry which is preliminary data.</text>
</comment>
<dbReference type="AlphaFoldDB" id="A0A397SX53"/>
<protein>
    <recommendedName>
        <fullName evidence="3">HAT C-terminal dimerisation domain-containing protein</fullName>
    </recommendedName>
</protein>
<organism evidence="1 2">
    <name type="scientific">Glomus cerebriforme</name>
    <dbReference type="NCBI Taxonomy" id="658196"/>
    <lineage>
        <taxon>Eukaryota</taxon>
        <taxon>Fungi</taxon>
        <taxon>Fungi incertae sedis</taxon>
        <taxon>Mucoromycota</taxon>
        <taxon>Glomeromycotina</taxon>
        <taxon>Glomeromycetes</taxon>
        <taxon>Glomerales</taxon>
        <taxon>Glomeraceae</taxon>
        <taxon>Glomus</taxon>
    </lineage>
</organism>
<gene>
    <name evidence="1" type="ORF">C1645_738795</name>
</gene>
<reference evidence="1 2" key="1">
    <citation type="submission" date="2018-06" db="EMBL/GenBank/DDBJ databases">
        <title>Comparative genomics reveals the genomic features of Rhizophagus irregularis, R. cerebriforme, R. diaphanum and Gigaspora rosea, and their symbiotic lifestyle signature.</title>
        <authorList>
            <person name="Morin E."/>
            <person name="San Clemente H."/>
            <person name="Chen E.C.H."/>
            <person name="De La Providencia I."/>
            <person name="Hainaut M."/>
            <person name="Kuo A."/>
            <person name="Kohler A."/>
            <person name="Murat C."/>
            <person name="Tang N."/>
            <person name="Roy S."/>
            <person name="Loubradou J."/>
            <person name="Henrissat B."/>
            <person name="Grigoriev I.V."/>
            <person name="Corradi N."/>
            <person name="Roux C."/>
            <person name="Martin F.M."/>
        </authorList>
    </citation>
    <scope>NUCLEOTIDE SEQUENCE [LARGE SCALE GENOMIC DNA]</scope>
    <source>
        <strain evidence="1 2">DAOM 227022</strain>
    </source>
</reference>
<name>A0A397SX53_9GLOM</name>
<dbReference type="EMBL" id="QKYT01000227">
    <property type="protein sequence ID" value="RIA89256.1"/>
    <property type="molecule type" value="Genomic_DNA"/>
</dbReference>
<dbReference type="Proteomes" id="UP000265703">
    <property type="component" value="Unassembled WGS sequence"/>
</dbReference>
<keyword evidence="2" id="KW-1185">Reference proteome</keyword>
<evidence type="ECO:0008006" key="3">
    <source>
        <dbReference type="Google" id="ProtNLM"/>
    </source>
</evidence>